<comment type="similarity">
    <text evidence="4">Belongs to the FKBP-type PPIase family.</text>
</comment>
<keyword evidence="7" id="KW-1185">Reference proteome</keyword>
<evidence type="ECO:0000313" key="7">
    <source>
        <dbReference type="Proteomes" id="UP000198521"/>
    </source>
</evidence>
<dbReference type="SUPFAM" id="SSF54534">
    <property type="entry name" value="FKBP-like"/>
    <property type="match status" value="1"/>
</dbReference>
<evidence type="ECO:0000259" key="5">
    <source>
        <dbReference type="PROSITE" id="PS50059"/>
    </source>
</evidence>
<organism evidence="6 7">
    <name type="scientific">Aquimarina amphilecti</name>
    <dbReference type="NCBI Taxonomy" id="1038014"/>
    <lineage>
        <taxon>Bacteria</taxon>
        <taxon>Pseudomonadati</taxon>
        <taxon>Bacteroidota</taxon>
        <taxon>Flavobacteriia</taxon>
        <taxon>Flavobacteriales</taxon>
        <taxon>Flavobacteriaceae</taxon>
        <taxon>Aquimarina</taxon>
    </lineage>
</organism>
<dbReference type="InterPro" id="IPR046357">
    <property type="entry name" value="PPIase_dom_sf"/>
</dbReference>
<evidence type="ECO:0000256" key="2">
    <source>
        <dbReference type="ARBA" id="ARBA00023110"/>
    </source>
</evidence>
<dbReference type="STRING" id="1038014.SAMN04487910_3488"/>
<dbReference type="Proteomes" id="UP000198521">
    <property type="component" value="Unassembled WGS sequence"/>
</dbReference>
<name>A0A1H7TM21_AQUAM</name>
<dbReference type="InterPro" id="IPR019869">
    <property type="entry name" value="Motility-assoc_PPIase_GldI"/>
</dbReference>
<evidence type="ECO:0000256" key="4">
    <source>
        <dbReference type="RuleBase" id="RU003915"/>
    </source>
</evidence>
<dbReference type="Gene3D" id="3.10.50.40">
    <property type="match status" value="1"/>
</dbReference>
<dbReference type="EMBL" id="FOAB01000006">
    <property type="protein sequence ID" value="SEL85494.1"/>
    <property type="molecule type" value="Genomic_DNA"/>
</dbReference>
<dbReference type="EC" id="5.2.1.8" evidence="4"/>
<dbReference type="InterPro" id="IPR001179">
    <property type="entry name" value="PPIase_FKBP_dom"/>
</dbReference>
<dbReference type="RefSeq" id="WP_091410821.1">
    <property type="nucleotide sequence ID" value="NZ_FOAB01000006.1"/>
</dbReference>
<keyword evidence="3 4" id="KW-0413">Isomerase</keyword>
<feature type="domain" description="PPIase FKBP-type" evidence="5">
    <location>
        <begin position="89"/>
        <end position="176"/>
    </location>
</feature>
<dbReference type="NCBIfam" id="TIGR03516">
    <property type="entry name" value="ppisom_GldI"/>
    <property type="match status" value="1"/>
</dbReference>
<dbReference type="OrthoDB" id="1093155at2"/>
<accession>A0A1H7TM21</accession>
<sequence>MRYFLLSIGFLTLFFSCKAPEARRPVSISSGSFIDESINRNKELSAREEARIQKIIQQDSSNNYITSDGGFWYYYEKKDTLATTKAKFGDIVNFNYDIKDLNGDIIYSEKELDTVNYAIDQEDLFFGLREGLKIMKEGEIVTFLFPSYQAYGYYGDNHKIGTNIPLISRVKLNKITKQSTKEN</sequence>
<evidence type="ECO:0000256" key="3">
    <source>
        <dbReference type="PROSITE-ProRule" id="PRU00277"/>
    </source>
</evidence>
<gene>
    <name evidence="6" type="ORF">SAMN04487910_3488</name>
</gene>
<proteinExistence type="inferred from homology"/>
<reference evidence="6 7" key="1">
    <citation type="submission" date="2016-10" db="EMBL/GenBank/DDBJ databases">
        <authorList>
            <person name="de Groot N.N."/>
        </authorList>
    </citation>
    <scope>NUCLEOTIDE SEQUENCE [LARGE SCALE GENOMIC DNA]</scope>
    <source>
        <strain evidence="6 7">DSM 25232</strain>
    </source>
</reference>
<dbReference type="GO" id="GO:0003755">
    <property type="term" value="F:peptidyl-prolyl cis-trans isomerase activity"/>
    <property type="evidence" value="ECO:0007669"/>
    <property type="project" value="UniProtKB-UniRule"/>
</dbReference>
<dbReference type="PROSITE" id="PS51257">
    <property type="entry name" value="PROKAR_LIPOPROTEIN"/>
    <property type="match status" value="1"/>
</dbReference>
<evidence type="ECO:0000256" key="1">
    <source>
        <dbReference type="ARBA" id="ARBA00000971"/>
    </source>
</evidence>
<evidence type="ECO:0000313" key="6">
    <source>
        <dbReference type="EMBL" id="SEL85494.1"/>
    </source>
</evidence>
<comment type="catalytic activity">
    <reaction evidence="1 3 4">
        <text>[protein]-peptidylproline (omega=180) = [protein]-peptidylproline (omega=0)</text>
        <dbReference type="Rhea" id="RHEA:16237"/>
        <dbReference type="Rhea" id="RHEA-COMP:10747"/>
        <dbReference type="Rhea" id="RHEA-COMP:10748"/>
        <dbReference type="ChEBI" id="CHEBI:83833"/>
        <dbReference type="ChEBI" id="CHEBI:83834"/>
        <dbReference type="EC" id="5.2.1.8"/>
    </reaction>
</comment>
<dbReference type="PROSITE" id="PS50059">
    <property type="entry name" value="FKBP_PPIASE"/>
    <property type="match status" value="1"/>
</dbReference>
<dbReference type="Pfam" id="PF00254">
    <property type="entry name" value="FKBP_C"/>
    <property type="match status" value="1"/>
</dbReference>
<dbReference type="AlphaFoldDB" id="A0A1H7TM21"/>
<keyword evidence="2 3" id="KW-0697">Rotamase</keyword>
<protein>
    <recommendedName>
        <fullName evidence="4">Peptidyl-prolyl cis-trans isomerase</fullName>
        <ecNumber evidence="4">5.2.1.8</ecNumber>
    </recommendedName>
</protein>